<dbReference type="Pfam" id="PF01610">
    <property type="entry name" value="DDE_Tnp_ISL3"/>
    <property type="match status" value="1"/>
</dbReference>
<keyword evidence="3" id="KW-1185">Reference proteome</keyword>
<evidence type="ECO:0000313" key="2">
    <source>
        <dbReference type="EMBL" id="PRY47645.1"/>
    </source>
</evidence>
<evidence type="ECO:0000313" key="3">
    <source>
        <dbReference type="Proteomes" id="UP000238034"/>
    </source>
</evidence>
<dbReference type="PANTHER" id="PTHR33498">
    <property type="entry name" value="TRANSPOSASE FOR INSERTION SEQUENCE ELEMENT IS1557"/>
    <property type="match status" value="1"/>
</dbReference>
<sequence>MDNHPVSCYQLGHYFQIDGKQLQEQYKDHISDFHQWSQKEHAADWMLFSSNMGEYLSIDETALSGGELYTIVTNKSAKGRKGSIVAMLKGTQAQQIITVLERIPLRQRNKVREVTLDMAANMAKAVRRCFPLARRVVDRFHVQKLASDAVQELRIRYRWEVLEEENRLIAEARKNKQAYQPEVLSNGDTLKQLLARSRYLLFKHESKWSPSQRERADILFPRYPLLQKAYQLAIRLSTIFTICKSKTQAFKRLALWYNDVEASAIDSFCTVARSIQSHYEYILNFFDNRSTNASAESFNAKIKAFRATSRGVRDTAFFLFRLAKIYA</sequence>
<comment type="caution">
    <text evidence="2">The sequence shown here is derived from an EMBL/GenBank/DDBJ whole genome shotgun (WGS) entry which is preliminary data.</text>
</comment>
<protein>
    <submittedName>
        <fullName evidence="2">Transposase</fullName>
    </submittedName>
</protein>
<reference evidence="2 3" key="1">
    <citation type="submission" date="2018-03" db="EMBL/GenBank/DDBJ databases">
        <title>Genomic Encyclopedia of Type Strains, Phase III (KMG-III): the genomes of soil and plant-associated and newly described type strains.</title>
        <authorList>
            <person name="Whitman W."/>
        </authorList>
    </citation>
    <scope>NUCLEOTIDE SEQUENCE [LARGE SCALE GENOMIC DNA]</scope>
    <source>
        <strain evidence="2 3">CGMCC 1.9313</strain>
    </source>
</reference>
<feature type="domain" description="Transposase IS204/IS1001/IS1096/IS1165 DDE" evidence="1">
    <location>
        <begin position="56"/>
        <end position="321"/>
    </location>
</feature>
<name>A0A2T0TPN9_9SPHI</name>
<organism evidence="2 3">
    <name type="scientific">Arcticibacter pallidicorallinus</name>
    <dbReference type="NCBI Taxonomy" id="1259464"/>
    <lineage>
        <taxon>Bacteria</taxon>
        <taxon>Pseudomonadati</taxon>
        <taxon>Bacteroidota</taxon>
        <taxon>Sphingobacteriia</taxon>
        <taxon>Sphingobacteriales</taxon>
        <taxon>Sphingobacteriaceae</taxon>
        <taxon>Arcticibacter</taxon>
    </lineage>
</organism>
<dbReference type="InterPro" id="IPR002560">
    <property type="entry name" value="Transposase_DDE"/>
</dbReference>
<dbReference type="PANTHER" id="PTHR33498:SF1">
    <property type="entry name" value="TRANSPOSASE FOR INSERTION SEQUENCE ELEMENT IS1557"/>
    <property type="match status" value="1"/>
</dbReference>
<proteinExistence type="predicted"/>
<accession>A0A2T0TPN9</accession>
<evidence type="ECO:0000259" key="1">
    <source>
        <dbReference type="Pfam" id="PF01610"/>
    </source>
</evidence>
<dbReference type="Proteomes" id="UP000238034">
    <property type="component" value="Unassembled WGS sequence"/>
</dbReference>
<dbReference type="EMBL" id="PVTH01000020">
    <property type="protein sequence ID" value="PRY47645.1"/>
    <property type="molecule type" value="Genomic_DNA"/>
</dbReference>
<dbReference type="AlphaFoldDB" id="A0A2T0TPN9"/>
<gene>
    <name evidence="2" type="ORF">B0I27_1201</name>
</gene>
<dbReference type="RefSeq" id="WP_181276823.1">
    <property type="nucleotide sequence ID" value="NZ_PVTH01000020.1"/>
</dbReference>
<dbReference type="InterPro" id="IPR047951">
    <property type="entry name" value="Transpos_ISL3"/>
</dbReference>